<dbReference type="PANTHER" id="PTHR34477:SF5">
    <property type="entry name" value="BSL5627 PROTEIN"/>
    <property type="match status" value="1"/>
</dbReference>
<gene>
    <name evidence="3" type="ORF">JKV55_09875</name>
</gene>
<evidence type="ECO:0000313" key="3">
    <source>
        <dbReference type="EMBL" id="MBL1377636.1"/>
    </source>
</evidence>
<evidence type="ECO:0000313" key="4">
    <source>
        <dbReference type="Proteomes" id="UP000638570"/>
    </source>
</evidence>
<dbReference type="InterPro" id="IPR035901">
    <property type="entry name" value="GIY-YIG_endonuc_sf"/>
</dbReference>
<accession>A0ABS1QRX9</accession>
<keyword evidence="4" id="KW-1185">Reference proteome</keyword>
<comment type="caution">
    <text evidence="3">The sequence shown here is derived from an EMBL/GenBank/DDBJ whole genome shotgun (WGS) entry which is preliminary data.</text>
</comment>
<dbReference type="Pfam" id="PF01541">
    <property type="entry name" value="GIY-YIG"/>
    <property type="match status" value="1"/>
</dbReference>
<name>A0ABS1QRX9_9GAMM</name>
<dbReference type="SMART" id="SM00465">
    <property type="entry name" value="GIYc"/>
    <property type="match status" value="1"/>
</dbReference>
<dbReference type="PANTHER" id="PTHR34477">
    <property type="entry name" value="UPF0213 PROTEIN YHBQ"/>
    <property type="match status" value="1"/>
</dbReference>
<dbReference type="InterPro" id="IPR050190">
    <property type="entry name" value="UPF0213_domain"/>
</dbReference>
<proteinExistence type="inferred from homology"/>
<comment type="similarity">
    <text evidence="1">Belongs to the UPF0213 family.</text>
</comment>
<dbReference type="SUPFAM" id="SSF82771">
    <property type="entry name" value="GIY-YIG endonuclease"/>
    <property type="match status" value="1"/>
</dbReference>
<dbReference type="CDD" id="cd10448">
    <property type="entry name" value="GIY-YIG_unchar_3"/>
    <property type="match status" value="1"/>
</dbReference>
<reference evidence="4" key="1">
    <citation type="submission" date="2021-01" db="EMBL/GenBank/DDBJ databases">
        <title>Genome public.</title>
        <authorList>
            <person name="Liu C."/>
            <person name="Sun Q."/>
        </authorList>
    </citation>
    <scope>NUCLEOTIDE SEQUENCE [LARGE SCALE GENOMIC DNA]</scope>
    <source>
        <strain evidence="4">CGMCC 1.18722</strain>
    </source>
</reference>
<evidence type="ECO:0000259" key="2">
    <source>
        <dbReference type="PROSITE" id="PS50164"/>
    </source>
</evidence>
<evidence type="ECO:0000256" key="1">
    <source>
        <dbReference type="ARBA" id="ARBA00007435"/>
    </source>
</evidence>
<organism evidence="3 4">
    <name type="scientific">Zobellella iuensis</name>
    <dbReference type="NCBI Taxonomy" id="2803811"/>
    <lineage>
        <taxon>Bacteria</taxon>
        <taxon>Pseudomonadati</taxon>
        <taxon>Pseudomonadota</taxon>
        <taxon>Gammaproteobacteria</taxon>
        <taxon>Aeromonadales</taxon>
        <taxon>Aeromonadaceae</taxon>
        <taxon>Zobellella</taxon>
    </lineage>
</organism>
<sequence>MLKQPAVYILANKRNGTLYTGVTSNLVQRIWQHRQEEVEGFSARYGLHLLVYFERHADMYSAITREKQLKKWNRAWKIRLIEGQNPGWRDLWMEII</sequence>
<dbReference type="Gene3D" id="3.40.1440.10">
    <property type="entry name" value="GIY-YIG endonuclease"/>
    <property type="match status" value="1"/>
</dbReference>
<protein>
    <submittedName>
        <fullName evidence="3">GIY-YIG nuclease family protein</fullName>
    </submittedName>
</protein>
<dbReference type="RefSeq" id="WP_202084748.1">
    <property type="nucleotide sequence ID" value="NZ_JAERTZ010000021.1"/>
</dbReference>
<dbReference type="PROSITE" id="PS50164">
    <property type="entry name" value="GIY_YIG"/>
    <property type="match status" value="1"/>
</dbReference>
<dbReference type="EMBL" id="JAERTZ010000021">
    <property type="protein sequence ID" value="MBL1377636.1"/>
    <property type="molecule type" value="Genomic_DNA"/>
</dbReference>
<feature type="domain" description="GIY-YIG" evidence="2">
    <location>
        <begin position="3"/>
        <end position="79"/>
    </location>
</feature>
<dbReference type="InterPro" id="IPR000305">
    <property type="entry name" value="GIY-YIG_endonuc"/>
</dbReference>
<dbReference type="Proteomes" id="UP000638570">
    <property type="component" value="Unassembled WGS sequence"/>
</dbReference>